<keyword evidence="3" id="KW-0325">Glycoprotein</keyword>
<dbReference type="STRING" id="1077936.SAMN05421545_3598"/>
<feature type="domain" description="Cyclic nucleotide-binding" evidence="4">
    <location>
        <begin position="81"/>
        <end position="127"/>
    </location>
</feature>
<reference evidence="6" key="1">
    <citation type="submission" date="2017-01" db="EMBL/GenBank/DDBJ databases">
        <authorList>
            <person name="Varghese N."/>
            <person name="Submissions S."/>
        </authorList>
    </citation>
    <scope>NUCLEOTIDE SEQUENCE [LARGE SCALE GENOMIC DNA]</scope>
    <source>
        <strain evidence="6">DM9</strain>
    </source>
</reference>
<dbReference type="InterPro" id="IPR049625">
    <property type="entry name" value="Glyco_transf_61_cat"/>
</dbReference>
<protein>
    <recommendedName>
        <fullName evidence="4">Cyclic nucleotide-binding domain-containing protein</fullName>
    </recommendedName>
</protein>
<organism evidence="5 6">
    <name type="scientific">Pontibacter lucknowensis</name>
    <dbReference type="NCBI Taxonomy" id="1077936"/>
    <lineage>
        <taxon>Bacteria</taxon>
        <taxon>Pseudomonadati</taxon>
        <taxon>Bacteroidota</taxon>
        <taxon>Cytophagia</taxon>
        <taxon>Cytophagales</taxon>
        <taxon>Hymenobacteraceae</taxon>
        <taxon>Pontibacter</taxon>
    </lineage>
</organism>
<dbReference type="Pfam" id="PF04577">
    <property type="entry name" value="Glyco_transf_61"/>
    <property type="match status" value="1"/>
</dbReference>
<dbReference type="PROSITE" id="PS50042">
    <property type="entry name" value="CNMP_BINDING_3"/>
    <property type="match status" value="1"/>
</dbReference>
<evidence type="ECO:0000259" key="4">
    <source>
        <dbReference type="PROSITE" id="PS50042"/>
    </source>
</evidence>
<keyword evidence="1" id="KW-0328">Glycosyltransferase</keyword>
<proteinExistence type="predicted"/>
<dbReference type="AlphaFoldDB" id="A0A1N7AUY8"/>
<dbReference type="GO" id="GO:0016757">
    <property type="term" value="F:glycosyltransferase activity"/>
    <property type="evidence" value="ECO:0007669"/>
    <property type="project" value="UniProtKB-KW"/>
</dbReference>
<dbReference type="Proteomes" id="UP000185924">
    <property type="component" value="Unassembled WGS sequence"/>
</dbReference>
<keyword evidence="6" id="KW-1185">Reference proteome</keyword>
<keyword evidence="2" id="KW-0808">Transferase</keyword>
<dbReference type="PANTHER" id="PTHR20961">
    <property type="entry name" value="GLYCOSYLTRANSFERASE"/>
    <property type="match status" value="1"/>
</dbReference>
<evidence type="ECO:0000313" key="6">
    <source>
        <dbReference type="Proteomes" id="UP000185924"/>
    </source>
</evidence>
<dbReference type="RefSeq" id="WP_007654925.1">
    <property type="nucleotide sequence ID" value="NZ_FTNM01000006.1"/>
</dbReference>
<evidence type="ECO:0000256" key="3">
    <source>
        <dbReference type="ARBA" id="ARBA00023180"/>
    </source>
</evidence>
<evidence type="ECO:0000256" key="1">
    <source>
        <dbReference type="ARBA" id="ARBA00022676"/>
    </source>
</evidence>
<dbReference type="InterPro" id="IPR000595">
    <property type="entry name" value="cNMP-bd_dom"/>
</dbReference>
<name>A0A1N7AUY8_9BACT</name>
<dbReference type="OrthoDB" id="1156086at2"/>
<gene>
    <name evidence="5" type="ORF">SAMN05421545_3598</name>
</gene>
<dbReference type="InterPro" id="IPR007657">
    <property type="entry name" value="Glycosyltransferase_61"/>
</dbReference>
<dbReference type="EMBL" id="FTNM01000006">
    <property type="protein sequence ID" value="SIR42831.1"/>
    <property type="molecule type" value="Genomic_DNA"/>
</dbReference>
<sequence>MLKKAFFGVLHALGYYSRYTSVLHHPDKQVFTPGYVLDFNEVERAFLEDSARSFNYAIDYSLGYRQKEQYLIRLQNVEVLGNSGAVVLDGKVVVESVGEVSRLAKSDAFKEVSLLLPKNQSGRYTSVLHLPWADNNNYHWFFDCLPRLYLVLENTQEPIQVIMRRNMALYQLETLAFVLKDYPQAEVVYIGKNEKWQVDEFVLPSFVANAQSGYLPREVVDWLRHKVWQGYGVQQSSRKRRIYISRAKAKTRRVLNEQELLPLLDRYGFEVVRAEELTYQQQVQLFYETEAVIAPHGAGLTNLLFSEQCQVLEFHPANLIKTHYFLLCKALDFRYSAVMGTTGDKLENYTVPMQEVEAWLEGVGI</sequence>
<evidence type="ECO:0000256" key="2">
    <source>
        <dbReference type="ARBA" id="ARBA00022679"/>
    </source>
</evidence>
<accession>A0A1N7AUY8</accession>
<evidence type="ECO:0000313" key="5">
    <source>
        <dbReference type="EMBL" id="SIR42831.1"/>
    </source>
</evidence>